<evidence type="ECO:0000313" key="2">
    <source>
        <dbReference type="EMBL" id="KAF2087031.1"/>
    </source>
</evidence>
<reference evidence="2" key="1">
    <citation type="journal article" date="2020" name="Stud. Mycol.">
        <title>101 Dothideomycetes genomes: a test case for predicting lifestyles and emergence of pathogens.</title>
        <authorList>
            <person name="Haridas S."/>
            <person name="Albert R."/>
            <person name="Binder M."/>
            <person name="Bloem J."/>
            <person name="Labutti K."/>
            <person name="Salamov A."/>
            <person name="Andreopoulos B."/>
            <person name="Baker S."/>
            <person name="Barry K."/>
            <person name="Bills G."/>
            <person name="Bluhm B."/>
            <person name="Cannon C."/>
            <person name="Castanera R."/>
            <person name="Culley D."/>
            <person name="Daum C."/>
            <person name="Ezra D."/>
            <person name="Gonzalez J."/>
            <person name="Henrissat B."/>
            <person name="Kuo A."/>
            <person name="Liang C."/>
            <person name="Lipzen A."/>
            <person name="Lutzoni F."/>
            <person name="Magnuson J."/>
            <person name="Mondo S."/>
            <person name="Nolan M."/>
            <person name="Ohm R."/>
            <person name="Pangilinan J."/>
            <person name="Park H.-J."/>
            <person name="Ramirez L."/>
            <person name="Alfaro M."/>
            <person name="Sun H."/>
            <person name="Tritt A."/>
            <person name="Yoshinaga Y."/>
            <person name="Zwiers L.-H."/>
            <person name="Turgeon B."/>
            <person name="Goodwin S."/>
            <person name="Spatafora J."/>
            <person name="Crous P."/>
            <person name="Grigoriev I."/>
        </authorList>
    </citation>
    <scope>NUCLEOTIDE SEQUENCE</scope>
    <source>
        <strain evidence="2">CBS 121410</strain>
    </source>
</reference>
<comment type="caution">
    <text evidence="2">The sequence shown here is derived from an EMBL/GenBank/DDBJ whole genome shotgun (WGS) entry which is preliminary data.</text>
</comment>
<accession>A0A9P4LYE3</accession>
<proteinExistence type="predicted"/>
<feature type="compositionally biased region" description="Basic and acidic residues" evidence="1">
    <location>
        <begin position="208"/>
        <end position="229"/>
    </location>
</feature>
<dbReference type="Proteomes" id="UP000799776">
    <property type="component" value="Unassembled WGS sequence"/>
</dbReference>
<protein>
    <submittedName>
        <fullName evidence="2">Uncharacterized protein</fullName>
    </submittedName>
</protein>
<name>A0A9P4LYE3_9PEZI</name>
<sequence length="251" mass="27372">MRIITPRAKGEPSTFTYDMYIHRNVFRVAPCLSHTEFVHAVQGIDMFDLKGLEEAIATAMAHHVVNGTRKQAATTAEAASQPRIKTETIGADESTSRQDNASQSSVVHNLGQSTSTEPVPLPQLGQDAENERAARHKRIRGMMNAIRERGEKHEAALEAILARKGIQAPPKGSFPSAELGAEPGQAQEHTATGEPTRQTRIKALMDAMRAKGEKREAELRARLESRDTKVPVVSPHDASEASRSDSGQWPG</sequence>
<feature type="region of interest" description="Disordered" evidence="1">
    <location>
        <begin position="72"/>
        <end position="134"/>
    </location>
</feature>
<organism evidence="2 3">
    <name type="scientific">Saccharata proteae CBS 121410</name>
    <dbReference type="NCBI Taxonomy" id="1314787"/>
    <lineage>
        <taxon>Eukaryota</taxon>
        <taxon>Fungi</taxon>
        <taxon>Dikarya</taxon>
        <taxon>Ascomycota</taxon>
        <taxon>Pezizomycotina</taxon>
        <taxon>Dothideomycetes</taxon>
        <taxon>Dothideomycetes incertae sedis</taxon>
        <taxon>Botryosphaeriales</taxon>
        <taxon>Saccharataceae</taxon>
        <taxon>Saccharata</taxon>
    </lineage>
</organism>
<feature type="region of interest" description="Disordered" evidence="1">
    <location>
        <begin position="167"/>
        <end position="251"/>
    </location>
</feature>
<evidence type="ECO:0000256" key="1">
    <source>
        <dbReference type="SAM" id="MobiDB-lite"/>
    </source>
</evidence>
<evidence type="ECO:0000313" key="3">
    <source>
        <dbReference type="Proteomes" id="UP000799776"/>
    </source>
</evidence>
<keyword evidence="3" id="KW-1185">Reference proteome</keyword>
<dbReference type="AlphaFoldDB" id="A0A9P4LYE3"/>
<gene>
    <name evidence="2" type="ORF">K490DRAFT_65899</name>
</gene>
<dbReference type="EMBL" id="ML978721">
    <property type="protein sequence ID" value="KAF2087031.1"/>
    <property type="molecule type" value="Genomic_DNA"/>
</dbReference>
<feature type="compositionally biased region" description="Polar residues" evidence="1">
    <location>
        <begin position="187"/>
        <end position="198"/>
    </location>
</feature>
<feature type="compositionally biased region" description="Polar residues" evidence="1">
    <location>
        <begin position="97"/>
        <end position="117"/>
    </location>
</feature>